<evidence type="ECO:0000313" key="10">
    <source>
        <dbReference type="Proteomes" id="UP000264006"/>
    </source>
</evidence>
<dbReference type="AlphaFoldDB" id="A0A346XYP9"/>
<dbReference type="GO" id="GO:0005886">
    <property type="term" value="C:plasma membrane"/>
    <property type="evidence" value="ECO:0007669"/>
    <property type="project" value="UniProtKB-SubCell"/>
</dbReference>
<feature type="transmembrane region" description="Helical" evidence="8">
    <location>
        <begin position="64"/>
        <end position="82"/>
    </location>
</feature>
<dbReference type="EMBL" id="CP031165">
    <property type="protein sequence ID" value="AXV07346.1"/>
    <property type="molecule type" value="Genomic_DNA"/>
</dbReference>
<keyword evidence="4" id="KW-1003">Cell membrane</keyword>
<reference evidence="9 10" key="1">
    <citation type="submission" date="2018-09" db="EMBL/GenBank/DDBJ databases">
        <title>Complete genome sequence of Euzebya sp. DY32-46 isolated from seawater of Pacific Ocean.</title>
        <authorList>
            <person name="Xu L."/>
            <person name="Wu Y.-H."/>
            <person name="Xu X.-W."/>
        </authorList>
    </citation>
    <scope>NUCLEOTIDE SEQUENCE [LARGE SCALE GENOMIC DNA]</scope>
    <source>
        <strain evidence="9 10">DY32-46</strain>
    </source>
</reference>
<feature type="transmembrane region" description="Helical" evidence="8">
    <location>
        <begin position="119"/>
        <end position="139"/>
    </location>
</feature>
<dbReference type="Gene3D" id="1.10.3470.10">
    <property type="entry name" value="ABC transporter involved in vitamin B12 uptake, BtuC"/>
    <property type="match status" value="1"/>
</dbReference>
<evidence type="ECO:0000256" key="7">
    <source>
        <dbReference type="ARBA" id="ARBA00023136"/>
    </source>
</evidence>
<feature type="transmembrane region" description="Helical" evidence="8">
    <location>
        <begin position="311"/>
        <end position="328"/>
    </location>
</feature>
<keyword evidence="6 8" id="KW-1133">Transmembrane helix</keyword>
<evidence type="ECO:0000256" key="2">
    <source>
        <dbReference type="ARBA" id="ARBA00007935"/>
    </source>
</evidence>
<dbReference type="GO" id="GO:0033214">
    <property type="term" value="P:siderophore-iron import into cell"/>
    <property type="evidence" value="ECO:0007669"/>
    <property type="project" value="TreeGrafter"/>
</dbReference>
<comment type="similarity">
    <text evidence="2">Belongs to the binding-protein-dependent transport system permease family. FecCD subfamily.</text>
</comment>
<keyword evidence="10" id="KW-1185">Reference proteome</keyword>
<comment type="subcellular location">
    <subcellularLocation>
        <location evidence="1">Cell membrane</location>
        <topology evidence="1">Multi-pass membrane protein</topology>
    </subcellularLocation>
</comment>
<evidence type="ECO:0000256" key="5">
    <source>
        <dbReference type="ARBA" id="ARBA00022692"/>
    </source>
</evidence>
<proteinExistence type="inferred from homology"/>
<evidence type="ECO:0000256" key="3">
    <source>
        <dbReference type="ARBA" id="ARBA00022448"/>
    </source>
</evidence>
<keyword evidence="7 8" id="KW-0472">Membrane</keyword>
<dbReference type="KEGG" id="euz:DVS28_a2667"/>
<sequence>MFSVLTRRQLGLLLGAVVLLAVVVLCSLAFGARSVPVTEAWRSLVDPDPTSSDHLVVRDLRVPRTIVGLAVGGALGLAGTVMQGLTRNPLADPGVLGVNAGAAVGVVVAINVFGIGSALGWMGFAMAGAAGASLVVHLLGARGRHASPATLALAGAAVAAMLTAVTTAILLLDQRTLDQFRFWVVGSLTGGEDRVLAAVSPFLVAGVVLALLLGPTLNALGLGDDVAVSLGHRIEVARALGLLAVVLLVGSAVSIAGPIGFVGLVVPHVARSLGGPDHRWLLPASIVLAPLLLVGADVVGRLVVRPGELQVGIVTALLGAPFFVALVRRRRLVES</sequence>
<dbReference type="SUPFAM" id="SSF81345">
    <property type="entry name" value="ABC transporter involved in vitamin B12 uptake, BtuC"/>
    <property type="match status" value="1"/>
</dbReference>
<evidence type="ECO:0000256" key="4">
    <source>
        <dbReference type="ARBA" id="ARBA00022475"/>
    </source>
</evidence>
<dbReference type="CDD" id="cd06550">
    <property type="entry name" value="TM_ABC_iron-siderophores_like"/>
    <property type="match status" value="1"/>
</dbReference>
<dbReference type="FunFam" id="1.10.3470.10:FF:000001">
    <property type="entry name" value="Vitamin B12 ABC transporter permease BtuC"/>
    <property type="match status" value="1"/>
</dbReference>
<dbReference type="Pfam" id="PF01032">
    <property type="entry name" value="FecCD"/>
    <property type="match status" value="1"/>
</dbReference>
<evidence type="ECO:0000256" key="6">
    <source>
        <dbReference type="ARBA" id="ARBA00022989"/>
    </source>
</evidence>
<feature type="transmembrane region" description="Helical" evidence="8">
    <location>
        <begin position="94"/>
        <end position="113"/>
    </location>
</feature>
<dbReference type="InterPro" id="IPR000522">
    <property type="entry name" value="ABC_transptr_permease_BtuC"/>
</dbReference>
<organism evidence="9 10">
    <name type="scientific">Euzebya pacifica</name>
    <dbReference type="NCBI Taxonomy" id="1608957"/>
    <lineage>
        <taxon>Bacteria</taxon>
        <taxon>Bacillati</taxon>
        <taxon>Actinomycetota</taxon>
        <taxon>Nitriliruptoria</taxon>
        <taxon>Euzebyales</taxon>
    </lineage>
</organism>
<dbReference type="PANTHER" id="PTHR30472:SF1">
    <property type="entry name" value="FE(3+) DICITRATE TRANSPORT SYSTEM PERMEASE PROTEIN FECC-RELATED"/>
    <property type="match status" value="1"/>
</dbReference>
<feature type="transmembrane region" description="Helical" evidence="8">
    <location>
        <begin position="195"/>
        <end position="220"/>
    </location>
</feature>
<dbReference type="GO" id="GO:0022857">
    <property type="term" value="F:transmembrane transporter activity"/>
    <property type="evidence" value="ECO:0007669"/>
    <property type="project" value="InterPro"/>
</dbReference>
<name>A0A346XYP9_9ACTN</name>
<evidence type="ECO:0000256" key="1">
    <source>
        <dbReference type="ARBA" id="ARBA00004651"/>
    </source>
</evidence>
<keyword evidence="3" id="KW-0813">Transport</keyword>
<keyword evidence="5 8" id="KW-0812">Transmembrane</keyword>
<evidence type="ECO:0000313" key="9">
    <source>
        <dbReference type="EMBL" id="AXV07346.1"/>
    </source>
</evidence>
<feature type="transmembrane region" description="Helical" evidence="8">
    <location>
        <begin position="240"/>
        <end position="260"/>
    </location>
</feature>
<dbReference type="InterPro" id="IPR037294">
    <property type="entry name" value="ABC_BtuC-like"/>
</dbReference>
<accession>A0A346XYP9</accession>
<evidence type="ECO:0000256" key="8">
    <source>
        <dbReference type="SAM" id="Phobius"/>
    </source>
</evidence>
<dbReference type="PANTHER" id="PTHR30472">
    <property type="entry name" value="FERRIC ENTEROBACTIN TRANSPORT SYSTEM PERMEASE PROTEIN"/>
    <property type="match status" value="1"/>
</dbReference>
<protein>
    <submittedName>
        <fullName evidence="9">ABC-type Fe3+-siderophore transport system, permease component</fullName>
    </submittedName>
</protein>
<dbReference type="Proteomes" id="UP000264006">
    <property type="component" value="Chromosome"/>
</dbReference>
<feature type="transmembrane region" description="Helical" evidence="8">
    <location>
        <begin position="151"/>
        <end position="172"/>
    </location>
</feature>
<feature type="transmembrane region" description="Helical" evidence="8">
    <location>
        <begin position="280"/>
        <end position="299"/>
    </location>
</feature>
<gene>
    <name evidence="9" type="ORF">DVS28_a2667</name>
</gene>